<keyword evidence="3" id="KW-1185">Reference proteome</keyword>
<dbReference type="GO" id="GO:0030288">
    <property type="term" value="C:outer membrane-bounded periplasmic space"/>
    <property type="evidence" value="ECO:0007669"/>
    <property type="project" value="InterPro"/>
</dbReference>
<protein>
    <recommendedName>
        <fullName evidence="1">Pili assembly chaperone N-terminal domain-containing protein</fullName>
    </recommendedName>
</protein>
<proteinExistence type="predicted"/>
<dbReference type="GO" id="GO:0071555">
    <property type="term" value="P:cell wall organization"/>
    <property type="evidence" value="ECO:0007669"/>
    <property type="project" value="InterPro"/>
</dbReference>
<dbReference type="Gene3D" id="2.60.40.10">
    <property type="entry name" value="Immunoglobulins"/>
    <property type="match status" value="1"/>
</dbReference>
<dbReference type="OrthoDB" id="6398261at2"/>
<evidence type="ECO:0000259" key="1">
    <source>
        <dbReference type="Pfam" id="PF00345"/>
    </source>
</evidence>
<dbReference type="EMBL" id="CP000510">
    <property type="protein sequence ID" value="ABM04761.1"/>
    <property type="molecule type" value="Genomic_DNA"/>
</dbReference>
<dbReference type="Proteomes" id="UP000000639">
    <property type="component" value="Chromosome"/>
</dbReference>
<name>A1SZ46_PSYIN</name>
<dbReference type="eggNOG" id="COG3121">
    <property type="taxonomic scope" value="Bacteria"/>
</dbReference>
<organism evidence="2 3">
    <name type="scientific">Psychromonas ingrahamii (strain DSM 17664 / CCUG 51855 / 37)</name>
    <dbReference type="NCBI Taxonomy" id="357804"/>
    <lineage>
        <taxon>Bacteria</taxon>
        <taxon>Pseudomonadati</taxon>
        <taxon>Pseudomonadota</taxon>
        <taxon>Gammaproteobacteria</taxon>
        <taxon>Alteromonadales</taxon>
        <taxon>Psychromonadaceae</taxon>
        <taxon>Psychromonas</taxon>
    </lineage>
</organism>
<evidence type="ECO:0000313" key="3">
    <source>
        <dbReference type="Proteomes" id="UP000000639"/>
    </source>
</evidence>
<reference evidence="2 3" key="1">
    <citation type="submission" date="2007-01" db="EMBL/GenBank/DDBJ databases">
        <title>Complete sequence of Psychromonas ingrahamii 37.</title>
        <authorList>
            <consortium name="US DOE Joint Genome Institute"/>
            <person name="Copeland A."/>
            <person name="Lucas S."/>
            <person name="Lapidus A."/>
            <person name="Barry K."/>
            <person name="Detter J.C."/>
            <person name="Glavina del Rio T."/>
            <person name="Hammon N."/>
            <person name="Israni S."/>
            <person name="Dalin E."/>
            <person name="Tice H."/>
            <person name="Pitluck S."/>
            <person name="Thompson L.S."/>
            <person name="Brettin T."/>
            <person name="Bruce D."/>
            <person name="Han C."/>
            <person name="Tapia R."/>
            <person name="Schmutz J."/>
            <person name="Larimer F."/>
            <person name="Land M."/>
            <person name="Hauser L."/>
            <person name="Kyrpides N."/>
            <person name="Ivanova N."/>
            <person name="Staley J."/>
            <person name="Richardson P."/>
        </authorList>
    </citation>
    <scope>NUCLEOTIDE SEQUENCE [LARGE SCALE GENOMIC DNA]</scope>
    <source>
        <strain evidence="2 3">37</strain>
    </source>
</reference>
<feature type="domain" description="Pili assembly chaperone N-terminal" evidence="1">
    <location>
        <begin position="60"/>
        <end position="165"/>
    </location>
</feature>
<dbReference type="InterPro" id="IPR008962">
    <property type="entry name" value="PapD-like_sf"/>
</dbReference>
<dbReference type="STRING" id="357804.Ping_3061"/>
<sequence>MVFPGRPFFLLFFDKKESKTEKLIIGSNAVNMKKYVVKALVVISLAVCSASSFAAFSVTRTSMGVNLEQPVTKETTLINSGNKPVRVRVNFEKPAWAKDKYYLGEQLVAYPRIVVIPPKGKIQVKVAPRIKKDLQDGEYVALLMFKEMPPRSSGNQVTMLMNIGIPYYGRKGKLETGLDFDALRIEKSGKGYDLLGTAKNTGNFSYPLDIEVKFYSNKKLIKEQSFKQGFYREHSFELKKSTEMDKKADYAQVVFANKQLNLSKKFDFEL</sequence>
<dbReference type="Pfam" id="PF00345">
    <property type="entry name" value="PapD_N"/>
    <property type="match status" value="1"/>
</dbReference>
<dbReference type="SUPFAM" id="SSF49354">
    <property type="entry name" value="PapD-like"/>
    <property type="match status" value="1"/>
</dbReference>
<dbReference type="InterPro" id="IPR016147">
    <property type="entry name" value="Pili_assmbl_chaperone_N"/>
</dbReference>
<dbReference type="HOGENOM" id="CLU_1030023_0_0_6"/>
<dbReference type="InterPro" id="IPR013783">
    <property type="entry name" value="Ig-like_fold"/>
</dbReference>
<gene>
    <name evidence="2" type="ordered locus">Ping_3061</name>
</gene>
<dbReference type="AlphaFoldDB" id="A1SZ46"/>
<dbReference type="KEGG" id="pin:Ping_3061"/>
<evidence type="ECO:0000313" key="2">
    <source>
        <dbReference type="EMBL" id="ABM04761.1"/>
    </source>
</evidence>
<accession>A1SZ46</accession>